<sequence length="400" mass="45172">MELDFDNLCAIRVLGRGATGTVFLVADRSSPSTPPFALKVVEKHNPSAKPDTESRARWELSVHSCLLTDRHPFLPYLIGYAETPDLLAWAIPFCPAGDLNSLRHSLSPDRVFSTSAIRFYLSELISALSHLHSIGIVYRDLKPENVLLQSSGHILLTDFDLSRHLTPRNVSPIPSTTFPLPYVNHRRRRNRHCSKITRIFFSAQNSVFLPTPPDLKKAKSARVSPVSRVERSHSFVGTEEYVSPEVVRGDGHEFSVDWWALGILAYEMAYGRTPFRGRNRKETFRNVLTMKPEFVGNYPSELTDLIVRLLAKEPEKRLGYSGGAEEVKAHPFFTGLRWEMLADVGRPPFLATAEEIEEGEVRLPDVDRTVGFDVRDYFKKLRQRHAVTATSPASVSLTEF</sequence>
<dbReference type="InterPro" id="IPR011009">
    <property type="entry name" value="Kinase-like_dom_sf"/>
</dbReference>
<dbReference type="FunFam" id="1.10.510.10:FF:000294">
    <property type="entry name" value="Serine/threonine-protein kinase OXI1"/>
    <property type="match status" value="1"/>
</dbReference>
<evidence type="ECO:0000256" key="4">
    <source>
        <dbReference type="ARBA" id="ARBA00022679"/>
    </source>
</evidence>
<evidence type="ECO:0000256" key="3">
    <source>
        <dbReference type="ARBA" id="ARBA00022527"/>
    </source>
</evidence>
<evidence type="ECO:0000256" key="6">
    <source>
        <dbReference type="ARBA" id="ARBA00022777"/>
    </source>
</evidence>
<evidence type="ECO:0000256" key="5">
    <source>
        <dbReference type="ARBA" id="ARBA00022741"/>
    </source>
</evidence>
<evidence type="ECO:0000256" key="7">
    <source>
        <dbReference type="ARBA" id="ARBA00022840"/>
    </source>
</evidence>
<evidence type="ECO:0000313" key="13">
    <source>
        <dbReference type="EMBL" id="PKU68528.1"/>
    </source>
</evidence>
<keyword evidence="14" id="KW-1185">Reference proteome</keyword>
<dbReference type="PROSITE" id="PS00107">
    <property type="entry name" value="PROTEIN_KINASE_ATP"/>
    <property type="match status" value="1"/>
</dbReference>
<feature type="domain" description="Protein kinase" evidence="12">
    <location>
        <begin position="8"/>
        <end position="333"/>
    </location>
</feature>
<evidence type="ECO:0000256" key="2">
    <source>
        <dbReference type="ARBA" id="ARBA00012513"/>
    </source>
</evidence>
<dbReference type="AlphaFoldDB" id="A0A2I0VYN6"/>
<dbReference type="Gene3D" id="3.30.200.20">
    <property type="entry name" value="Phosphorylase Kinase, domain 1"/>
    <property type="match status" value="1"/>
</dbReference>
<gene>
    <name evidence="13" type="primary">OXI1</name>
    <name evidence="13" type="ORF">MA16_Dca016460</name>
</gene>
<reference evidence="13 14" key="2">
    <citation type="journal article" date="2017" name="Nature">
        <title>The Apostasia genome and the evolution of orchids.</title>
        <authorList>
            <person name="Zhang G.Q."/>
            <person name="Liu K.W."/>
            <person name="Li Z."/>
            <person name="Lohaus R."/>
            <person name="Hsiao Y.Y."/>
            <person name="Niu S.C."/>
            <person name="Wang J.Y."/>
            <person name="Lin Y.C."/>
            <person name="Xu Q."/>
            <person name="Chen L.J."/>
            <person name="Yoshida K."/>
            <person name="Fujiwara S."/>
            <person name="Wang Z.W."/>
            <person name="Zhang Y.Q."/>
            <person name="Mitsuda N."/>
            <person name="Wang M."/>
            <person name="Liu G.H."/>
            <person name="Pecoraro L."/>
            <person name="Huang H.X."/>
            <person name="Xiao X.J."/>
            <person name="Lin M."/>
            <person name="Wu X.Y."/>
            <person name="Wu W.L."/>
            <person name="Chen Y.Y."/>
            <person name="Chang S.B."/>
            <person name="Sakamoto S."/>
            <person name="Ohme-Takagi M."/>
            <person name="Yagi M."/>
            <person name="Zeng S.J."/>
            <person name="Shen C.Y."/>
            <person name="Yeh C.M."/>
            <person name="Luo Y.B."/>
            <person name="Tsai W.C."/>
            <person name="Van de Peer Y."/>
            <person name="Liu Z.J."/>
        </authorList>
    </citation>
    <scope>NUCLEOTIDE SEQUENCE [LARGE SCALE GENOMIC DNA]</scope>
    <source>
        <tissue evidence="13">The whole plant</tissue>
    </source>
</reference>
<name>A0A2I0VYN6_9ASPA</name>
<protein>
    <recommendedName>
        <fullName evidence="2">non-specific serine/threonine protein kinase</fullName>
        <ecNumber evidence="2">2.7.11.1</ecNumber>
    </recommendedName>
</protein>
<evidence type="ECO:0000256" key="1">
    <source>
        <dbReference type="ARBA" id="ARBA00009903"/>
    </source>
</evidence>
<dbReference type="PANTHER" id="PTHR45637">
    <property type="entry name" value="FLIPPASE KINASE 1-RELATED"/>
    <property type="match status" value="1"/>
</dbReference>
<evidence type="ECO:0000256" key="11">
    <source>
        <dbReference type="RuleBase" id="RU000304"/>
    </source>
</evidence>
<dbReference type="Pfam" id="PF00069">
    <property type="entry name" value="Pkinase"/>
    <property type="match status" value="2"/>
</dbReference>
<keyword evidence="5 10" id="KW-0547">Nucleotide-binding</keyword>
<dbReference type="FunFam" id="1.10.510.10:FF:000312">
    <property type="entry name" value="Serine/threonine-protein kinase OXI1"/>
    <property type="match status" value="1"/>
</dbReference>
<keyword evidence="4" id="KW-0808">Transferase</keyword>
<evidence type="ECO:0000256" key="10">
    <source>
        <dbReference type="PROSITE-ProRule" id="PRU10141"/>
    </source>
</evidence>
<dbReference type="EC" id="2.7.11.1" evidence="2"/>
<evidence type="ECO:0000313" key="14">
    <source>
        <dbReference type="Proteomes" id="UP000233837"/>
    </source>
</evidence>
<dbReference type="PROSITE" id="PS00108">
    <property type="entry name" value="PROTEIN_KINASE_ST"/>
    <property type="match status" value="1"/>
</dbReference>
<dbReference type="STRING" id="906689.A0A2I0VYN6"/>
<dbReference type="InterPro" id="IPR000719">
    <property type="entry name" value="Prot_kinase_dom"/>
</dbReference>
<comment type="catalytic activity">
    <reaction evidence="8">
        <text>L-threonyl-[protein] + ATP = O-phospho-L-threonyl-[protein] + ADP + H(+)</text>
        <dbReference type="Rhea" id="RHEA:46608"/>
        <dbReference type="Rhea" id="RHEA-COMP:11060"/>
        <dbReference type="Rhea" id="RHEA-COMP:11605"/>
        <dbReference type="ChEBI" id="CHEBI:15378"/>
        <dbReference type="ChEBI" id="CHEBI:30013"/>
        <dbReference type="ChEBI" id="CHEBI:30616"/>
        <dbReference type="ChEBI" id="CHEBI:61977"/>
        <dbReference type="ChEBI" id="CHEBI:456216"/>
        <dbReference type="EC" id="2.7.11.1"/>
    </reaction>
</comment>
<dbReference type="GO" id="GO:0005524">
    <property type="term" value="F:ATP binding"/>
    <property type="evidence" value="ECO:0007669"/>
    <property type="project" value="UniProtKB-UniRule"/>
</dbReference>
<comment type="similarity">
    <text evidence="1">Belongs to the protein kinase superfamily. AGC Ser/Thr protein kinase family.</text>
</comment>
<reference evidence="13 14" key="1">
    <citation type="journal article" date="2016" name="Sci. Rep.">
        <title>The Dendrobium catenatum Lindl. genome sequence provides insights into polysaccharide synthase, floral development and adaptive evolution.</title>
        <authorList>
            <person name="Zhang G.Q."/>
            <person name="Xu Q."/>
            <person name="Bian C."/>
            <person name="Tsai W.C."/>
            <person name="Yeh C.M."/>
            <person name="Liu K.W."/>
            <person name="Yoshida K."/>
            <person name="Zhang L.S."/>
            <person name="Chang S.B."/>
            <person name="Chen F."/>
            <person name="Shi Y."/>
            <person name="Su Y.Y."/>
            <person name="Zhang Y.Q."/>
            <person name="Chen L.J."/>
            <person name="Yin Y."/>
            <person name="Lin M."/>
            <person name="Huang H."/>
            <person name="Deng H."/>
            <person name="Wang Z.W."/>
            <person name="Zhu S.L."/>
            <person name="Zhao X."/>
            <person name="Deng C."/>
            <person name="Niu S.C."/>
            <person name="Huang J."/>
            <person name="Wang M."/>
            <person name="Liu G.H."/>
            <person name="Yang H.J."/>
            <person name="Xiao X.J."/>
            <person name="Hsiao Y.Y."/>
            <person name="Wu W.L."/>
            <person name="Chen Y.Y."/>
            <person name="Mitsuda N."/>
            <person name="Ohme-Takagi M."/>
            <person name="Luo Y.B."/>
            <person name="Van de Peer Y."/>
            <person name="Liu Z.J."/>
        </authorList>
    </citation>
    <scope>NUCLEOTIDE SEQUENCE [LARGE SCALE GENOMIC DNA]</scope>
    <source>
        <tissue evidence="13">The whole plant</tissue>
    </source>
</reference>
<dbReference type="InterPro" id="IPR017441">
    <property type="entry name" value="Protein_kinase_ATP_BS"/>
</dbReference>
<dbReference type="SUPFAM" id="SSF56112">
    <property type="entry name" value="Protein kinase-like (PK-like)"/>
    <property type="match status" value="1"/>
</dbReference>
<dbReference type="OrthoDB" id="432483at2759"/>
<dbReference type="Proteomes" id="UP000233837">
    <property type="component" value="Unassembled WGS sequence"/>
</dbReference>
<proteinExistence type="inferred from homology"/>
<dbReference type="GO" id="GO:0004674">
    <property type="term" value="F:protein serine/threonine kinase activity"/>
    <property type="evidence" value="ECO:0007669"/>
    <property type="project" value="UniProtKB-KW"/>
</dbReference>
<dbReference type="InterPro" id="IPR008271">
    <property type="entry name" value="Ser/Thr_kinase_AS"/>
</dbReference>
<keyword evidence="6 13" id="KW-0418">Kinase</keyword>
<evidence type="ECO:0000256" key="8">
    <source>
        <dbReference type="ARBA" id="ARBA00047899"/>
    </source>
</evidence>
<dbReference type="EMBL" id="KZ503084">
    <property type="protein sequence ID" value="PKU68528.1"/>
    <property type="molecule type" value="Genomic_DNA"/>
</dbReference>
<accession>A0A2I0VYN6</accession>
<evidence type="ECO:0000259" key="12">
    <source>
        <dbReference type="PROSITE" id="PS50011"/>
    </source>
</evidence>
<comment type="catalytic activity">
    <reaction evidence="9">
        <text>L-seryl-[protein] + ATP = O-phospho-L-seryl-[protein] + ADP + H(+)</text>
        <dbReference type="Rhea" id="RHEA:17989"/>
        <dbReference type="Rhea" id="RHEA-COMP:9863"/>
        <dbReference type="Rhea" id="RHEA-COMP:11604"/>
        <dbReference type="ChEBI" id="CHEBI:15378"/>
        <dbReference type="ChEBI" id="CHEBI:29999"/>
        <dbReference type="ChEBI" id="CHEBI:30616"/>
        <dbReference type="ChEBI" id="CHEBI:83421"/>
        <dbReference type="ChEBI" id="CHEBI:456216"/>
        <dbReference type="EC" id="2.7.11.1"/>
    </reaction>
</comment>
<keyword evidence="3 11" id="KW-0723">Serine/threonine-protein kinase</keyword>
<feature type="binding site" evidence="10">
    <location>
        <position position="39"/>
    </location>
    <ligand>
        <name>ATP</name>
        <dbReference type="ChEBI" id="CHEBI:30616"/>
    </ligand>
</feature>
<evidence type="ECO:0000256" key="9">
    <source>
        <dbReference type="ARBA" id="ARBA00048679"/>
    </source>
</evidence>
<dbReference type="PROSITE" id="PS50011">
    <property type="entry name" value="PROTEIN_KINASE_DOM"/>
    <property type="match status" value="1"/>
</dbReference>
<organism evidence="13 14">
    <name type="scientific">Dendrobium catenatum</name>
    <dbReference type="NCBI Taxonomy" id="906689"/>
    <lineage>
        <taxon>Eukaryota</taxon>
        <taxon>Viridiplantae</taxon>
        <taxon>Streptophyta</taxon>
        <taxon>Embryophyta</taxon>
        <taxon>Tracheophyta</taxon>
        <taxon>Spermatophyta</taxon>
        <taxon>Magnoliopsida</taxon>
        <taxon>Liliopsida</taxon>
        <taxon>Asparagales</taxon>
        <taxon>Orchidaceae</taxon>
        <taxon>Epidendroideae</taxon>
        <taxon>Malaxideae</taxon>
        <taxon>Dendrobiinae</taxon>
        <taxon>Dendrobium</taxon>
    </lineage>
</organism>
<dbReference type="SMART" id="SM00220">
    <property type="entry name" value="S_TKc"/>
    <property type="match status" value="1"/>
</dbReference>
<keyword evidence="7 10" id="KW-0067">ATP-binding</keyword>
<dbReference type="Gene3D" id="1.10.510.10">
    <property type="entry name" value="Transferase(Phosphotransferase) domain 1"/>
    <property type="match status" value="1"/>
</dbReference>